<feature type="compositionally biased region" description="Basic and acidic residues" evidence="1">
    <location>
        <begin position="433"/>
        <end position="448"/>
    </location>
</feature>
<evidence type="ECO:0008006" key="4">
    <source>
        <dbReference type="Google" id="ProtNLM"/>
    </source>
</evidence>
<dbReference type="VEuPathDB" id="FungiDB:PV08_05805"/>
<dbReference type="RefSeq" id="XP_016235971.1">
    <property type="nucleotide sequence ID" value="XM_016380144.1"/>
</dbReference>
<dbReference type="InterPro" id="IPR008812">
    <property type="entry name" value="Ran_GTP-bd-rel"/>
</dbReference>
<dbReference type="GO" id="GO:0030695">
    <property type="term" value="F:GTPase regulator activity"/>
    <property type="evidence" value="ECO:0007669"/>
    <property type="project" value="TreeGrafter"/>
</dbReference>
<evidence type="ECO:0000256" key="1">
    <source>
        <dbReference type="SAM" id="MobiDB-lite"/>
    </source>
</evidence>
<gene>
    <name evidence="2" type="ORF">PV08_05805</name>
</gene>
<organism evidence="2 3">
    <name type="scientific">Exophiala spinifera</name>
    <dbReference type="NCBI Taxonomy" id="91928"/>
    <lineage>
        <taxon>Eukaryota</taxon>
        <taxon>Fungi</taxon>
        <taxon>Dikarya</taxon>
        <taxon>Ascomycota</taxon>
        <taxon>Pezizomycotina</taxon>
        <taxon>Eurotiomycetes</taxon>
        <taxon>Chaetothyriomycetidae</taxon>
        <taxon>Chaetothyriales</taxon>
        <taxon>Herpotrichiellaceae</taxon>
        <taxon>Exophiala</taxon>
    </lineage>
</organism>
<dbReference type="Pfam" id="PF05508">
    <property type="entry name" value="Ran-binding"/>
    <property type="match status" value="1"/>
</dbReference>
<feature type="region of interest" description="Disordered" evidence="1">
    <location>
        <begin position="580"/>
        <end position="668"/>
    </location>
</feature>
<keyword evidence="3" id="KW-1185">Reference proteome</keyword>
<dbReference type="Proteomes" id="UP000053328">
    <property type="component" value="Unassembled WGS sequence"/>
</dbReference>
<protein>
    <recommendedName>
        <fullName evidence="4">Ran-binding-domain-containing protein</fullName>
    </recommendedName>
</protein>
<dbReference type="HOGENOM" id="CLU_014536_1_0_1"/>
<evidence type="ECO:0000313" key="2">
    <source>
        <dbReference type="EMBL" id="KIW15755.1"/>
    </source>
</evidence>
<feature type="compositionally biased region" description="Polar residues" evidence="1">
    <location>
        <begin position="449"/>
        <end position="479"/>
    </location>
</feature>
<dbReference type="EMBL" id="KN847495">
    <property type="protein sequence ID" value="KIW15755.1"/>
    <property type="molecule type" value="Genomic_DNA"/>
</dbReference>
<reference evidence="2 3" key="1">
    <citation type="submission" date="2015-01" db="EMBL/GenBank/DDBJ databases">
        <title>The Genome Sequence of Exophiala spinifera CBS89968.</title>
        <authorList>
            <consortium name="The Broad Institute Genomics Platform"/>
            <person name="Cuomo C."/>
            <person name="de Hoog S."/>
            <person name="Gorbushina A."/>
            <person name="Stielow B."/>
            <person name="Teixiera M."/>
            <person name="Abouelleil A."/>
            <person name="Chapman S.B."/>
            <person name="Priest M."/>
            <person name="Young S.K."/>
            <person name="Wortman J."/>
            <person name="Nusbaum C."/>
            <person name="Birren B."/>
        </authorList>
    </citation>
    <scope>NUCLEOTIDE SEQUENCE [LARGE SCALE GENOMIC DNA]</scope>
    <source>
        <strain evidence="2 3">CBS 89968</strain>
    </source>
</reference>
<feature type="region of interest" description="Disordered" evidence="1">
    <location>
        <begin position="419"/>
        <end position="485"/>
    </location>
</feature>
<dbReference type="GO" id="GO:0005737">
    <property type="term" value="C:cytoplasm"/>
    <property type="evidence" value="ECO:0007669"/>
    <property type="project" value="TreeGrafter"/>
</dbReference>
<feature type="compositionally biased region" description="Acidic residues" evidence="1">
    <location>
        <begin position="419"/>
        <end position="432"/>
    </location>
</feature>
<dbReference type="GeneID" id="27332888"/>
<dbReference type="PANTHER" id="PTHR31010">
    <property type="entry name" value="RAN-SPECIFIC GTPASE-ACTIVATING PROTEIN 30-RELATED"/>
    <property type="match status" value="1"/>
</dbReference>
<sequence>MDYFLGKVTQQAMNYAIRSGVALTASYALRQSNKLLRNAPKSNVKDELEVAQQQLQHKINIISPSIDMIELIAARGNTSLEAAVSLTKELRLEIQSLAQRLAQAADASEIANKSKLSSSSQVKAHNELELKLIVSDIKHFLRRLEDAIPLITLAISTSGASLSTSLPHTVSPSRLLQASTFLTAGDTQYSITPQRAVQIGPTFTLTVYMLFAGHERPRNEEEIRETTWKEVIHKARVKLRRVPLDAVTNSASASENIPFNENPTSSPLSRSQIIPATNRSDEYAYQILIIEDFDDDRVHDFEDDQARPGPFDDVLLAGIRETIPVHEISKIFYADTSKVLNIGSDAESNHPVLLLKRDLNAVPPRRMMERERPAAEDSTSDHDQHIREPVNHDYDRGQHDPWRFPPSLDPEWIAFEVYTESEPEDSESEHEESDVVSRRADADLESSRLSDSMSNMHINNNGSSPGSQLQTRHPDTNAQTPPPWVNGIKTSLSLLELLLRLTSLQQFQQQSHLSITDELLNFFLEESATTGAGGDENYRQALRAEARRRVGWDPYDESPMKRRGEEYQYYAPSPAMSPGAVNEGWASPRSPRNAPTRSTPSVSEYTGPASPMGSPLVDREKSRGSRASWLKRQGQDDSASARKGSPLRPSTAHTDEGIGTSPASKGDM</sequence>
<feature type="compositionally biased region" description="Polar residues" evidence="1">
    <location>
        <begin position="593"/>
        <end position="604"/>
    </location>
</feature>
<accession>A0A0D2BAX5</accession>
<proteinExistence type="predicted"/>
<dbReference type="OrthoDB" id="512915at2759"/>
<dbReference type="GO" id="GO:0005634">
    <property type="term" value="C:nucleus"/>
    <property type="evidence" value="ECO:0007669"/>
    <property type="project" value="TreeGrafter"/>
</dbReference>
<feature type="compositionally biased region" description="Basic and acidic residues" evidence="1">
    <location>
        <begin position="369"/>
        <end position="402"/>
    </location>
</feature>
<dbReference type="PANTHER" id="PTHR31010:SF2">
    <property type="entry name" value="RAN-SPECIFIC GTPASE-ACTIVATING PROTEIN 30"/>
    <property type="match status" value="1"/>
</dbReference>
<feature type="region of interest" description="Disordered" evidence="1">
    <location>
        <begin position="369"/>
        <end position="403"/>
    </location>
</feature>
<evidence type="ECO:0000313" key="3">
    <source>
        <dbReference type="Proteomes" id="UP000053328"/>
    </source>
</evidence>
<dbReference type="AlphaFoldDB" id="A0A0D2BAX5"/>
<name>A0A0D2BAX5_9EURO</name>